<dbReference type="Pfam" id="PF19111">
    <property type="entry name" value="DUF5798"/>
    <property type="match status" value="1"/>
</dbReference>
<keyword evidence="3" id="KW-1185">Reference proteome</keyword>
<protein>
    <submittedName>
        <fullName evidence="2">DUF5798 family protein</fullName>
    </submittedName>
</protein>
<dbReference type="RefSeq" id="WP_256396913.1">
    <property type="nucleotide sequence ID" value="NZ_JANHDJ010000005.1"/>
</dbReference>
<name>A0ABD6D8P8_9EURY</name>
<dbReference type="InterPro" id="IPR043816">
    <property type="entry name" value="DUF5798"/>
</dbReference>
<organism evidence="2 3">
    <name type="scientific">Halohasta litorea</name>
    <dbReference type="NCBI Taxonomy" id="869891"/>
    <lineage>
        <taxon>Archaea</taxon>
        <taxon>Methanobacteriati</taxon>
        <taxon>Methanobacteriota</taxon>
        <taxon>Stenosarchaea group</taxon>
        <taxon>Halobacteria</taxon>
        <taxon>Halobacteriales</taxon>
        <taxon>Haloferacaceae</taxon>
        <taxon>Halohasta</taxon>
    </lineage>
</organism>
<proteinExistence type="predicted"/>
<evidence type="ECO:0000313" key="2">
    <source>
        <dbReference type="EMBL" id="MFD1641483.1"/>
    </source>
</evidence>
<comment type="caution">
    <text evidence="2">The sequence shown here is derived from an EMBL/GenBank/DDBJ whole genome shotgun (WGS) entry which is preliminary data.</text>
</comment>
<feature type="compositionally biased region" description="Acidic residues" evidence="1">
    <location>
        <begin position="82"/>
        <end position="107"/>
    </location>
</feature>
<gene>
    <name evidence="2" type="ORF">ACFSBW_06300</name>
</gene>
<evidence type="ECO:0000313" key="3">
    <source>
        <dbReference type="Proteomes" id="UP001597052"/>
    </source>
</evidence>
<dbReference type="Proteomes" id="UP001597052">
    <property type="component" value="Unassembled WGS sequence"/>
</dbReference>
<evidence type="ECO:0000256" key="1">
    <source>
        <dbReference type="SAM" id="MobiDB-lite"/>
    </source>
</evidence>
<reference evidence="2 3" key="1">
    <citation type="journal article" date="2019" name="Int. J. Syst. Evol. Microbiol.">
        <title>The Global Catalogue of Microorganisms (GCM) 10K type strain sequencing project: providing services to taxonomists for standard genome sequencing and annotation.</title>
        <authorList>
            <consortium name="The Broad Institute Genomics Platform"/>
            <consortium name="The Broad Institute Genome Sequencing Center for Infectious Disease"/>
            <person name="Wu L."/>
            <person name="Ma J."/>
        </authorList>
    </citation>
    <scope>NUCLEOTIDE SEQUENCE [LARGE SCALE GENOMIC DNA]</scope>
    <source>
        <strain evidence="2 3">CGMCC 1.10593</strain>
    </source>
</reference>
<feature type="region of interest" description="Disordered" evidence="1">
    <location>
        <begin position="79"/>
        <end position="107"/>
    </location>
</feature>
<dbReference type="AlphaFoldDB" id="A0ABD6D8P8"/>
<sequence length="107" mass="11637">MGLGSTTKKIQTLADTAEKMFHRLNEVREQVETTQTTVQDTGDRVQQLETEIVEQRAILEAIATDLDIDLDAVSADAHINDAETEAATDSETDDDTDTEPDDSGAEA</sequence>
<dbReference type="EMBL" id="JBHUDM010000002">
    <property type="protein sequence ID" value="MFD1641483.1"/>
    <property type="molecule type" value="Genomic_DNA"/>
</dbReference>
<accession>A0ABD6D8P8</accession>